<dbReference type="PANTHER" id="PTHR34477">
    <property type="entry name" value="UPF0213 PROTEIN YHBQ"/>
    <property type="match status" value="1"/>
</dbReference>
<evidence type="ECO:0000256" key="1">
    <source>
        <dbReference type="ARBA" id="ARBA00007435"/>
    </source>
</evidence>
<accession>A0ABT9HA45</accession>
<reference evidence="3 4" key="1">
    <citation type="submission" date="2023-08" db="EMBL/GenBank/DDBJ databases">
        <title>genomic of DY56.</title>
        <authorList>
            <person name="Wang Y."/>
        </authorList>
    </citation>
    <scope>NUCLEOTIDE SEQUENCE [LARGE SCALE GENOMIC DNA]</scope>
    <source>
        <strain evidence="3 4">DY56-A-20</strain>
    </source>
</reference>
<feature type="domain" description="GIY-YIG" evidence="2">
    <location>
        <begin position="5"/>
        <end position="81"/>
    </location>
</feature>
<dbReference type="EMBL" id="JAVAIL010000003">
    <property type="protein sequence ID" value="MDP4540197.1"/>
    <property type="molecule type" value="Genomic_DNA"/>
</dbReference>
<dbReference type="Gene3D" id="3.40.1440.10">
    <property type="entry name" value="GIY-YIG endonuclease"/>
    <property type="match status" value="1"/>
</dbReference>
<dbReference type="SMART" id="SM00465">
    <property type="entry name" value="GIYc"/>
    <property type="match status" value="1"/>
</dbReference>
<comment type="similarity">
    <text evidence="1">Belongs to the UPF0213 family.</text>
</comment>
<gene>
    <name evidence="3" type="ORF">Q9K01_11215</name>
</gene>
<evidence type="ECO:0000313" key="3">
    <source>
        <dbReference type="EMBL" id="MDP4540197.1"/>
    </source>
</evidence>
<dbReference type="RefSeq" id="WP_305930333.1">
    <property type="nucleotide sequence ID" value="NZ_JAVAIL010000003.1"/>
</dbReference>
<dbReference type="Pfam" id="PF01541">
    <property type="entry name" value="GIY-YIG"/>
    <property type="match status" value="1"/>
</dbReference>
<dbReference type="InterPro" id="IPR000305">
    <property type="entry name" value="GIY-YIG_endonuc"/>
</dbReference>
<keyword evidence="4" id="KW-1185">Reference proteome</keyword>
<dbReference type="InterPro" id="IPR035901">
    <property type="entry name" value="GIY-YIG_endonuc_sf"/>
</dbReference>
<dbReference type="PANTHER" id="PTHR34477:SF5">
    <property type="entry name" value="BSL5627 PROTEIN"/>
    <property type="match status" value="1"/>
</dbReference>
<evidence type="ECO:0000259" key="2">
    <source>
        <dbReference type="PROSITE" id="PS50164"/>
    </source>
</evidence>
<dbReference type="Proteomes" id="UP001235664">
    <property type="component" value="Unassembled WGS sequence"/>
</dbReference>
<dbReference type="InterPro" id="IPR050190">
    <property type="entry name" value="UPF0213_domain"/>
</dbReference>
<evidence type="ECO:0000313" key="4">
    <source>
        <dbReference type="Proteomes" id="UP001235664"/>
    </source>
</evidence>
<proteinExistence type="inferred from homology"/>
<dbReference type="PROSITE" id="PS50164">
    <property type="entry name" value="GIY_YIG"/>
    <property type="match status" value="1"/>
</dbReference>
<comment type="caution">
    <text evidence="3">The sequence shown here is derived from an EMBL/GenBank/DDBJ whole genome shotgun (WGS) entry which is preliminary data.</text>
</comment>
<organism evidence="3 4">
    <name type="scientific">Qipengyuania benthica</name>
    <dbReference type="NCBI Taxonomy" id="3067651"/>
    <lineage>
        <taxon>Bacteria</taxon>
        <taxon>Pseudomonadati</taxon>
        <taxon>Pseudomonadota</taxon>
        <taxon>Alphaproteobacteria</taxon>
        <taxon>Sphingomonadales</taxon>
        <taxon>Erythrobacteraceae</taxon>
        <taxon>Qipengyuania</taxon>
    </lineage>
</organism>
<dbReference type="SUPFAM" id="SSF82771">
    <property type="entry name" value="GIY-YIG endonuclease"/>
    <property type="match status" value="1"/>
</dbReference>
<dbReference type="CDD" id="cd10448">
    <property type="entry name" value="GIY-YIG_unchar_3"/>
    <property type="match status" value="1"/>
</dbReference>
<protein>
    <submittedName>
        <fullName evidence="3">GIY-YIG nuclease family protein</fullName>
    </submittedName>
</protein>
<sequence length="112" mass="12980">MQRKFEPCVYILSSRRNGTLYIGVTSNLLQRVAQHRDGRLGGFSNKHGVKLLVWFEPHGDIEEAIKREKRLKKWNRAWKLRLIEESNPRWRDLAEDFGFAPLAPPGSPPSRG</sequence>
<name>A0ABT9HA45_9SPHN</name>